<name>A0A7X1J4I6_9ACTN</name>
<dbReference type="EMBL" id="JACMSF010000021">
    <property type="protein sequence ID" value="MBC2904019.1"/>
    <property type="molecule type" value="Genomic_DNA"/>
</dbReference>
<evidence type="ECO:0000313" key="1">
    <source>
        <dbReference type="EMBL" id="MBC2904019.1"/>
    </source>
</evidence>
<accession>A0A7X1J4I6</accession>
<dbReference type="AlphaFoldDB" id="A0A7X1J4I6"/>
<organism evidence="1 2">
    <name type="scientific">Streptomyces cupreus</name>
    <dbReference type="NCBI Taxonomy" id="2759956"/>
    <lineage>
        <taxon>Bacteria</taxon>
        <taxon>Bacillati</taxon>
        <taxon>Actinomycetota</taxon>
        <taxon>Actinomycetes</taxon>
        <taxon>Kitasatosporales</taxon>
        <taxon>Streptomycetaceae</taxon>
        <taxon>Streptomyces</taxon>
    </lineage>
</organism>
<comment type="caution">
    <text evidence="1">The sequence shown here is derived from an EMBL/GenBank/DDBJ whole genome shotgun (WGS) entry which is preliminary data.</text>
</comment>
<dbReference type="Proteomes" id="UP000584670">
    <property type="component" value="Unassembled WGS sequence"/>
</dbReference>
<protein>
    <submittedName>
        <fullName evidence="1">Uncharacterized protein</fullName>
    </submittedName>
</protein>
<keyword evidence="2" id="KW-1185">Reference proteome</keyword>
<proteinExistence type="predicted"/>
<gene>
    <name evidence="1" type="ORF">H4N64_20790</name>
</gene>
<evidence type="ECO:0000313" key="2">
    <source>
        <dbReference type="Proteomes" id="UP000584670"/>
    </source>
</evidence>
<reference evidence="1 2" key="1">
    <citation type="submission" date="2020-08" db="EMBL/GenBank/DDBJ databases">
        <title>Streptomyces sp. PSKA01 genome sequencing and assembly.</title>
        <authorList>
            <person name="Mandal S."/>
            <person name="Maiti P.K."/>
            <person name="Das P."/>
        </authorList>
    </citation>
    <scope>NUCLEOTIDE SEQUENCE [LARGE SCALE GENOMIC DNA]</scope>
    <source>
        <strain evidence="1 2">PSKA01</strain>
    </source>
</reference>
<dbReference type="RefSeq" id="WP_186283890.1">
    <property type="nucleotide sequence ID" value="NZ_JACMSF010000021.1"/>
</dbReference>
<sequence>MPQPWTTPHELRVFKQWERRPDGASGWMEAQPTGQVHLLCNCGYSTGWIQHEQMPSREQLVAEHGEPLGSIMR</sequence>